<sequence length="78" mass="8305">MKLNSPTRALPSGRTSPLVLSILLCAPPLTPPFVKKGYEHVHELQDPSVVRRAVSDAQLGDRPATQCANSSKGTVKLG</sequence>
<name>A0A4Z2HXT2_9TELE</name>
<gene>
    <name evidence="1" type="ORF">EYF80_019974</name>
</gene>
<reference evidence="1 2" key="1">
    <citation type="submission" date="2019-03" db="EMBL/GenBank/DDBJ databases">
        <title>First draft genome of Liparis tanakae, snailfish: a comprehensive survey of snailfish specific genes.</title>
        <authorList>
            <person name="Kim W."/>
            <person name="Song I."/>
            <person name="Jeong J.-H."/>
            <person name="Kim D."/>
            <person name="Kim S."/>
            <person name="Ryu S."/>
            <person name="Song J.Y."/>
            <person name="Lee S.K."/>
        </authorList>
    </citation>
    <scope>NUCLEOTIDE SEQUENCE [LARGE SCALE GENOMIC DNA]</scope>
    <source>
        <tissue evidence="1">Muscle</tissue>
    </source>
</reference>
<dbReference type="Proteomes" id="UP000314294">
    <property type="component" value="Unassembled WGS sequence"/>
</dbReference>
<dbReference type="EMBL" id="SRLO01000171">
    <property type="protein sequence ID" value="TNN69742.1"/>
    <property type="molecule type" value="Genomic_DNA"/>
</dbReference>
<comment type="caution">
    <text evidence="1">The sequence shown here is derived from an EMBL/GenBank/DDBJ whole genome shotgun (WGS) entry which is preliminary data.</text>
</comment>
<accession>A0A4Z2HXT2</accession>
<protein>
    <submittedName>
        <fullName evidence="1">Uncharacterized protein</fullName>
    </submittedName>
</protein>
<organism evidence="1 2">
    <name type="scientific">Liparis tanakae</name>
    <name type="common">Tanaka's snailfish</name>
    <dbReference type="NCBI Taxonomy" id="230148"/>
    <lineage>
        <taxon>Eukaryota</taxon>
        <taxon>Metazoa</taxon>
        <taxon>Chordata</taxon>
        <taxon>Craniata</taxon>
        <taxon>Vertebrata</taxon>
        <taxon>Euteleostomi</taxon>
        <taxon>Actinopterygii</taxon>
        <taxon>Neopterygii</taxon>
        <taxon>Teleostei</taxon>
        <taxon>Neoteleostei</taxon>
        <taxon>Acanthomorphata</taxon>
        <taxon>Eupercaria</taxon>
        <taxon>Perciformes</taxon>
        <taxon>Cottioidei</taxon>
        <taxon>Cottales</taxon>
        <taxon>Liparidae</taxon>
        <taxon>Liparis</taxon>
    </lineage>
</organism>
<keyword evidence="2" id="KW-1185">Reference proteome</keyword>
<evidence type="ECO:0000313" key="1">
    <source>
        <dbReference type="EMBL" id="TNN69742.1"/>
    </source>
</evidence>
<proteinExistence type="predicted"/>
<evidence type="ECO:0000313" key="2">
    <source>
        <dbReference type="Proteomes" id="UP000314294"/>
    </source>
</evidence>
<dbReference type="AlphaFoldDB" id="A0A4Z2HXT2"/>